<dbReference type="OrthoDB" id="3199068at2759"/>
<feature type="region of interest" description="Disordered" evidence="1">
    <location>
        <begin position="1"/>
        <end position="25"/>
    </location>
</feature>
<reference evidence="2 3" key="1">
    <citation type="journal article" date="2019" name="Nat. Ecol. Evol.">
        <title>Megaphylogeny resolves global patterns of mushroom evolution.</title>
        <authorList>
            <person name="Varga T."/>
            <person name="Krizsan K."/>
            <person name="Foldi C."/>
            <person name="Dima B."/>
            <person name="Sanchez-Garcia M."/>
            <person name="Sanchez-Ramirez S."/>
            <person name="Szollosi G.J."/>
            <person name="Szarkandi J.G."/>
            <person name="Papp V."/>
            <person name="Albert L."/>
            <person name="Andreopoulos W."/>
            <person name="Angelini C."/>
            <person name="Antonin V."/>
            <person name="Barry K.W."/>
            <person name="Bougher N.L."/>
            <person name="Buchanan P."/>
            <person name="Buyck B."/>
            <person name="Bense V."/>
            <person name="Catcheside P."/>
            <person name="Chovatia M."/>
            <person name="Cooper J."/>
            <person name="Damon W."/>
            <person name="Desjardin D."/>
            <person name="Finy P."/>
            <person name="Geml J."/>
            <person name="Haridas S."/>
            <person name="Hughes K."/>
            <person name="Justo A."/>
            <person name="Karasinski D."/>
            <person name="Kautmanova I."/>
            <person name="Kiss B."/>
            <person name="Kocsube S."/>
            <person name="Kotiranta H."/>
            <person name="LaButti K.M."/>
            <person name="Lechner B.E."/>
            <person name="Liimatainen K."/>
            <person name="Lipzen A."/>
            <person name="Lukacs Z."/>
            <person name="Mihaltcheva S."/>
            <person name="Morgado L.N."/>
            <person name="Niskanen T."/>
            <person name="Noordeloos M.E."/>
            <person name="Ohm R.A."/>
            <person name="Ortiz-Santana B."/>
            <person name="Ovrebo C."/>
            <person name="Racz N."/>
            <person name="Riley R."/>
            <person name="Savchenko A."/>
            <person name="Shiryaev A."/>
            <person name="Soop K."/>
            <person name="Spirin V."/>
            <person name="Szebenyi C."/>
            <person name="Tomsovsky M."/>
            <person name="Tulloss R.E."/>
            <person name="Uehling J."/>
            <person name="Grigoriev I.V."/>
            <person name="Vagvolgyi C."/>
            <person name="Papp T."/>
            <person name="Martin F.M."/>
            <person name="Miettinen O."/>
            <person name="Hibbett D.S."/>
            <person name="Nagy L.G."/>
        </authorList>
    </citation>
    <scope>NUCLEOTIDE SEQUENCE [LARGE SCALE GENOMIC DNA]</scope>
    <source>
        <strain evidence="2 3">CBS 166.37</strain>
    </source>
</reference>
<dbReference type="AlphaFoldDB" id="A0A5C3MUN5"/>
<evidence type="ECO:0000256" key="1">
    <source>
        <dbReference type="SAM" id="MobiDB-lite"/>
    </source>
</evidence>
<dbReference type="STRING" id="68775.A0A5C3MUN5"/>
<evidence type="ECO:0008006" key="4">
    <source>
        <dbReference type="Google" id="ProtNLM"/>
    </source>
</evidence>
<dbReference type="Proteomes" id="UP000308652">
    <property type="component" value="Unassembled WGS sequence"/>
</dbReference>
<dbReference type="SUPFAM" id="SSF54695">
    <property type="entry name" value="POZ domain"/>
    <property type="match status" value="1"/>
</dbReference>
<dbReference type="InterPro" id="IPR011333">
    <property type="entry name" value="SKP1/BTB/POZ_sf"/>
</dbReference>
<sequence>MTKGRRAASRAAKVARRPTSPDSPRDSLSFLDFVVFLVECRFFKVPKYHFTQNSEAFASCFSLPQGDNVEGTNEENPFRLDGISKIDFKSLLKVMYPLDIPSNLSLATSEWVAVLKLSTLYCFVSARLLAIEKLTGIILDPIERVCLAKTYHVPKWFRSALAELARRTQHISLDDAEQLEFRTSILLYQVREEYIRAYGPSGSMGGYSYYNDTVDSSINRLFADNIRDLERADAVYTQVPIGMEKFESEFSAVYEC</sequence>
<proteinExistence type="predicted"/>
<keyword evidence="3" id="KW-1185">Reference proteome</keyword>
<accession>A0A5C3MUN5</accession>
<protein>
    <recommendedName>
        <fullName evidence="4">BTB domain-containing protein</fullName>
    </recommendedName>
</protein>
<evidence type="ECO:0000313" key="2">
    <source>
        <dbReference type="EMBL" id="TFK45101.1"/>
    </source>
</evidence>
<name>A0A5C3MUN5_9AGAR</name>
<feature type="compositionally biased region" description="Basic residues" evidence="1">
    <location>
        <begin position="1"/>
        <end position="16"/>
    </location>
</feature>
<dbReference type="Gene3D" id="3.30.710.10">
    <property type="entry name" value="Potassium Channel Kv1.1, Chain A"/>
    <property type="match status" value="1"/>
</dbReference>
<gene>
    <name evidence="2" type="ORF">BDQ12DRAFT_642272</name>
</gene>
<dbReference type="EMBL" id="ML213590">
    <property type="protein sequence ID" value="TFK45101.1"/>
    <property type="molecule type" value="Genomic_DNA"/>
</dbReference>
<organism evidence="2 3">
    <name type="scientific">Crucibulum laeve</name>
    <dbReference type="NCBI Taxonomy" id="68775"/>
    <lineage>
        <taxon>Eukaryota</taxon>
        <taxon>Fungi</taxon>
        <taxon>Dikarya</taxon>
        <taxon>Basidiomycota</taxon>
        <taxon>Agaricomycotina</taxon>
        <taxon>Agaricomycetes</taxon>
        <taxon>Agaricomycetidae</taxon>
        <taxon>Agaricales</taxon>
        <taxon>Agaricineae</taxon>
        <taxon>Nidulariaceae</taxon>
        <taxon>Crucibulum</taxon>
    </lineage>
</organism>
<evidence type="ECO:0000313" key="3">
    <source>
        <dbReference type="Proteomes" id="UP000308652"/>
    </source>
</evidence>